<organism evidence="1 2">
    <name type="scientific">Hymenobacter humi</name>
    <dbReference type="NCBI Taxonomy" id="1411620"/>
    <lineage>
        <taxon>Bacteria</taxon>
        <taxon>Pseudomonadati</taxon>
        <taxon>Bacteroidota</taxon>
        <taxon>Cytophagia</taxon>
        <taxon>Cytophagales</taxon>
        <taxon>Hymenobacteraceae</taxon>
        <taxon>Hymenobacter</taxon>
    </lineage>
</organism>
<protein>
    <recommendedName>
        <fullName evidence="3">Secreted protein</fullName>
    </recommendedName>
</protein>
<comment type="caution">
    <text evidence="1">The sequence shown here is derived from an EMBL/GenBank/DDBJ whole genome shotgun (WGS) entry which is preliminary data.</text>
</comment>
<sequence length="129" mass="13600">MSCIICTIFSSLGVLQALGFLPKNSASLLQHVEGTRQVVRQNFQRGVLLGHELVGVAGVFLLHGHVLHRAAEQHLPVAGHGAVGPHAQPLQGPVGLLQAQQQVVLQGTLGQLREAGEGVVLVFSRQAAQ</sequence>
<evidence type="ECO:0000313" key="2">
    <source>
        <dbReference type="Proteomes" id="UP001596513"/>
    </source>
</evidence>
<keyword evidence="2" id="KW-1185">Reference proteome</keyword>
<evidence type="ECO:0008006" key="3">
    <source>
        <dbReference type="Google" id="ProtNLM"/>
    </source>
</evidence>
<dbReference type="Proteomes" id="UP001596513">
    <property type="component" value="Unassembled WGS sequence"/>
</dbReference>
<dbReference type="EMBL" id="JBHTEK010000001">
    <property type="protein sequence ID" value="MFC7667259.1"/>
    <property type="molecule type" value="Genomic_DNA"/>
</dbReference>
<gene>
    <name evidence="1" type="ORF">ACFQT0_07380</name>
</gene>
<evidence type="ECO:0000313" key="1">
    <source>
        <dbReference type="EMBL" id="MFC7667259.1"/>
    </source>
</evidence>
<name>A0ABW2U4B0_9BACT</name>
<proteinExistence type="predicted"/>
<accession>A0ABW2U4B0</accession>
<dbReference type="RefSeq" id="WP_380201648.1">
    <property type="nucleotide sequence ID" value="NZ_JBHTEK010000001.1"/>
</dbReference>
<reference evidence="2" key="1">
    <citation type="journal article" date="2019" name="Int. J. Syst. Evol. Microbiol.">
        <title>The Global Catalogue of Microorganisms (GCM) 10K type strain sequencing project: providing services to taxonomists for standard genome sequencing and annotation.</title>
        <authorList>
            <consortium name="The Broad Institute Genomics Platform"/>
            <consortium name="The Broad Institute Genome Sequencing Center for Infectious Disease"/>
            <person name="Wu L."/>
            <person name="Ma J."/>
        </authorList>
    </citation>
    <scope>NUCLEOTIDE SEQUENCE [LARGE SCALE GENOMIC DNA]</scope>
    <source>
        <strain evidence="2">JCM 19635</strain>
    </source>
</reference>